<dbReference type="AlphaFoldDB" id="A0A2T6ZWL0"/>
<keyword evidence="2" id="KW-1185">Reference proteome</keyword>
<gene>
    <name evidence="1" type="ORF">B9Z19DRAFT_779621</name>
</gene>
<evidence type="ECO:0000313" key="1">
    <source>
        <dbReference type="EMBL" id="PUU79868.1"/>
    </source>
</evidence>
<reference evidence="1 2" key="1">
    <citation type="submission" date="2017-04" db="EMBL/GenBank/DDBJ databases">
        <title>Draft genome sequence of Tuber borchii Vittad., a whitish edible truffle.</title>
        <authorList>
            <consortium name="DOE Joint Genome Institute"/>
            <person name="Murat C."/>
            <person name="Kuo A."/>
            <person name="Barry K.W."/>
            <person name="Clum A."/>
            <person name="Dockter R.B."/>
            <person name="Fauchery L."/>
            <person name="Iotti M."/>
            <person name="Kohler A."/>
            <person name="Labutti K."/>
            <person name="Lindquist E.A."/>
            <person name="Lipzen A."/>
            <person name="Ohm R.A."/>
            <person name="Wang M."/>
            <person name="Grigoriev I.V."/>
            <person name="Zambonelli A."/>
            <person name="Martin F.M."/>
        </authorList>
    </citation>
    <scope>NUCLEOTIDE SEQUENCE [LARGE SCALE GENOMIC DNA]</scope>
    <source>
        <strain evidence="1 2">Tbo3840</strain>
    </source>
</reference>
<organism evidence="1 2">
    <name type="scientific">Tuber borchii</name>
    <name type="common">White truffle</name>
    <dbReference type="NCBI Taxonomy" id="42251"/>
    <lineage>
        <taxon>Eukaryota</taxon>
        <taxon>Fungi</taxon>
        <taxon>Dikarya</taxon>
        <taxon>Ascomycota</taxon>
        <taxon>Pezizomycotina</taxon>
        <taxon>Pezizomycetes</taxon>
        <taxon>Pezizales</taxon>
        <taxon>Tuberaceae</taxon>
        <taxon>Tuber</taxon>
    </lineage>
</organism>
<sequence length="69" mass="7187">MTKNLKIERENQGHCSSMISVSGAKGLSGGGVEIDSQKAWWGELPKRDGNLVVARAGGEGGMSGEIKDA</sequence>
<accession>A0A2T6ZWL0</accession>
<dbReference type="Proteomes" id="UP000244722">
    <property type="component" value="Unassembled WGS sequence"/>
</dbReference>
<dbReference type="EMBL" id="NESQ01000079">
    <property type="protein sequence ID" value="PUU79868.1"/>
    <property type="molecule type" value="Genomic_DNA"/>
</dbReference>
<comment type="caution">
    <text evidence="1">The sequence shown here is derived from an EMBL/GenBank/DDBJ whole genome shotgun (WGS) entry which is preliminary data.</text>
</comment>
<name>A0A2T6ZWL0_TUBBO</name>
<evidence type="ECO:0000313" key="2">
    <source>
        <dbReference type="Proteomes" id="UP000244722"/>
    </source>
</evidence>
<protein>
    <submittedName>
        <fullName evidence="1">Uncharacterized protein</fullName>
    </submittedName>
</protein>
<proteinExistence type="predicted"/>